<dbReference type="SUPFAM" id="SSF54495">
    <property type="entry name" value="UBC-like"/>
    <property type="match status" value="1"/>
</dbReference>
<evidence type="ECO:0000256" key="5">
    <source>
        <dbReference type="ARBA" id="ARBA00022840"/>
    </source>
</evidence>
<dbReference type="GO" id="GO:0005524">
    <property type="term" value="F:ATP binding"/>
    <property type="evidence" value="ECO:0007669"/>
    <property type="project" value="UniProtKB-KW"/>
</dbReference>
<name>A0A2I0VZR2_9ASPA</name>
<dbReference type="AlphaFoldDB" id="A0A2I0VZR2"/>
<keyword evidence="4" id="KW-0833">Ubl conjugation pathway</keyword>
<evidence type="ECO:0000256" key="3">
    <source>
        <dbReference type="ARBA" id="ARBA00022741"/>
    </source>
</evidence>
<dbReference type="PROSITE" id="PS50127">
    <property type="entry name" value="UBC_2"/>
    <property type="match status" value="1"/>
</dbReference>
<organism evidence="7 8">
    <name type="scientific">Dendrobium catenatum</name>
    <dbReference type="NCBI Taxonomy" id="906689"/>
    <lineage>
        <taxon>Eukaryota</taxon>
        <taxon>Viridiplantae</taxon>
        <taxon>Streptophyta</taxon>
        <taxon>Embryophyta</taxon>
        <taxon>Tracheophyta</taxon>
        <taxon>Spermatophyta</taxon>
        <taxon>Magnoliopsida</taxon>
        <taxon>Liliopsida</taxon>
        <taxon>Asparagales</taxon>
        <taxon>Orchidaceae</taxon>
        <taxon>Epidendroideae</taxon>
        <taxon>Malaxideae</taxon>
        <taxon>Dendrobiinae</taxon>
        <taxon>Dendrobium</taxon>
    </lineage>
</organism>
<proteinExistence type="predicted"/>
<dbReference type="GO" id="GO:0061631">
    <property type="term" value="F:ubiquitin conjugating enzyme activity"/>
    <property type="evidence" value="ECO:0007669"/>
    <property type="project" value="UniProtKB-EC"/>
</dbReference>
<sequence length="149" mass="17685">MALRRIQRELNIMQKDPPTSFLFYHVAEDVFHWKITIFGPEDSPYVDGVFDLDVEIPEDYPYSPPKIIFETKIFHPNINKDDGTIYPDIVKELWTASRRISDMIESIIKLLTEPRLDDPLEQEIADMYKNNRAEYDTVARTWVERHAKR</sequence>
<reference evidence="7 8" key="1">
    <citation type="journal article" date="2016" name="Sci. Rep.">
        <title>The Dendrobium catenatum Lindl. genome sequence provides insights into polysaccharide synthase, floral development and adaptive evolution.</title>
        <authorList>
            <person name="Zhang G.Q."/>
            <person name="Xu Q."/>
            <person name="Bian C."/>
            <person name="Tsai W.C."/>
            <person name="Yeh C.M."/>
            <person name="Liu K.W."/>
            <person name="Yoshida K."/>
            <person name="Zhang L.S."/>
            <person name="Chang S.B."/>
            <person name="Chen F."/>
            <person name="Shi Y."/>
            <person name="Su Y.Y."/>
            <person name="Zhang Y.Q."/>
            <person name="Chen L.J."/>
            <person name="Yin Y."/>
            <person name="Lin M."/>
            <person name="Huang H."/>
            <person name="Deng H."/>
            <person name="Wang Z.W."/>
            <person name="Zhu S.L."/>
            <person name="Zhao X."/>
            <person name="Deng C."/>
            <person name="Niu S.C."/>
            <person name="Huang J."/>
            <person name="Wang M."/>
            <person name="Liu G.H."/>
            <person name="Yang H.J."/>
            <person name="Xiao X.J."/>
            <person name="Hsiao Y.Y."/>
            <person name="Wu W.L."/>
            <person name="Chen Y.Y."/>
            <person name="Mitsuda N."/>
            <person name="Ohme-Takagi M."/>
            <person name="Luo Y.B."/>
            <person name="Van de Peer Y."/>
            <person name="Liu Z.J."/>
        </authorList>
    </citation>
    <scope>NUCLEOTIDE SEQUENCE [LARGE SCALE GENOMIC DNA]</scope>
    <source>
        <tissue evidence="7">The whole plant</tissue>
    </source>
</reference>
<dbReference type="Proteomes" id="UP000233837">
    <property type="component" value="Unassembled WGS sequence"/>
</dbReference>
<evidence type="ECO:0000313" key="8">
    <source>
        <dbReference type="Proteomes" id="UP000233837"/>
    </source>
</evidence>
<keyword evidence="5" id="KW-0067">ATP-binding</keyword>
<dbReference type="PANTHER" id="PTHR24068">
    <property type="entry name" value="UBIQUITIN-CONJUGATING ENZYME E2"/>
    <property type="match status" value="1"/>
</dbReference>
<protein>
    <recommendedName>
        <fullName evidence="1">E2 ubiquitin-conjugating enzyme</fullName>
        <ecNumber evidence="1">2.3.2.23</ecNumber>
    </recommendedName>
</protein>
<dbReference type="EC" id="2.3.2.23" evidence="1"/>
<feature type="domain" description="UBC core" evidence="6">
    <location>
        <begin position="1"/>
        <end position="148"/>
    </location>
</feature>
<dbReference type="Pfam" id="PF00179">
    <property type="entry name" value="UQ_con"/>
    <property type="match status" value="1"/>
</dbReference>
<dbReference type="EMBL" id="KZ503042">
    <property type="protein sequence ID" value="PKU68897.1"/>
    <property type="molecule type" value="Genomic_DNA"/>
</dbReference>
<dbReference type="SMART" id="SM00212">
    <property type="entry name" value="UBCc"/>
    <property type="match status" value="1"/>
</dbReference>
<evidence type="ECO:0000313" key="7">
    <source>
        <dbReference type="EMBL" id="PKU68897.1"/>
    </source>
</evidence>
<evidence type="ECO:0000256" key="1">
    <source>
        <dbReference type="ARBA" id="ARBA00012486"/>
    </source>
</evidence>
<evidence type="ECO:0000256" key="4">
    <source>
        <dbReference type="ARBA" id="ARBA00022786"/>
    </source>
</evidence>
<dbReference type="FunFam" id="3.10.110.10:FF:000060">
    <property type="entry name" value="Ubiquitin conjugating enzyme (UbcB)"/>
    <property type="match status" value="1"/>
</dbReference>
<accession>A0A2I0VZR2</accession>
<keyword evidence="3" id="KW-0547">Nucleotide-binding</keyword>
<reference evidence="7 8" key="2">
    <citation type="journal article" date="2017" name="Nature">
        <title>The Apostasia genome and the evolution of orchids.</title>
        <authorList>
            <person name="Zhang G.Q."/>
            <person name="Liu K.W."/>
            <person name="Li Z."/>
            <person name="Lohaus R."/>
            <person name="Hsiao Y.Y."/>
            <person name="Niu S.C."/>
            <person name="Wang J.Y."/>
            <person name="Lin Y.C."/>
            <person name="Xu Q."/>
            <person name="Chen L.J."/>
            <person name="Yoshida K."/>
            <person name="Fujiwara S."/>
            <person name="Wang Z.W."/>
            <person name="Zhang Y.Q."/>
            <person name="Mitsuda N."/>
            <person name="Wang M."/>
            <person name="Liu G.H."/>
            <person name="Pecoraro L."/>
            <person name="Huang H.X."/>
            <person name="Xiao X.J."/>
            <person name="Lin M."/>
            <person name="Wu X.Y."/>
            <person name="Wu W.L."/>
            <person name="Chen Y.Y."/>
            <person name="Chang S.B."/>
            <person name="Sakamoto S."/>
            <person name="Ohme-Takagi M."/>
            <person name="Yagi M."/>
            <person name="Zeng S.J."/>
            <person name="Shen C.Y."/>
            <person name="Yeh C.M."/>
            <person name="Luo Y.B."/>
            <person name="Tsai W.C."/>
            <person name="Van de Peer Y."/>
            <person name="Liu Z.J."/>
        </authorList>
    </citation>
    <scope>NUCLEOTIDE SEQUENCE [LARGE SCALE GENOMIC DNA]</scope>
    <source>
        <tissue evidence="7">The whole plant</tissue>
    </source>
</reference>
<evidence type="ECO:0000259" key="6">
    <source>
        <dbReference type="PROSITE" id="PS50127"/>
    </source>
</evidence>
<dbReference type="Gene3D" id="3.10.110.10">
    <property type="entry name" value="Ubiquitin Conjugating Enzyme"/>
    <property type="match status" value="1"/>
</dbReference>
<dbReference type="STRING" id="906689.A0A2I0VZR2"/>
<gene>
    <name evidence="7" type="ORF">MA16_Dca010641</name>
</gene>
<keyword evidence="2" id="KW-0808">Transferase</keyword>
<evidence type="ECO:0000256" key="2">
    <source>
        <dbReference type="ARBA" id="ARBA00022679"/>
    </source>
</evidence>
<dbReference type="InterPro" id="IPR000608">
    <property type="entry name" value="UBC"/>
</dbReference>
<dbReference type="InterPro" id="IPR016135">
    <property type="entry name" value="UBQ-conjugating_enzyme/RWD"/>
</dbReference>
<keyword evidence="8" id="KW-1185">Reference proteome</keyword>